<evidence type="ECO:0000313" key="2">
    <source>
        <dbReference type="EMBL" id="KIX99715.1"/>
    </source>
</evidence>
<protein>
    <recommendedName>
        <fullName evidence="1">VOC domain-containing protein</fullName>
    </recommendedName>
</protein>
<name>A0A0D2HCU1_9EURO</name>
<gene>
    <name evidence="2" type="ORF">Z520_04351</name>
</gene>
<dbReference type="InterPro" id="IPR037523">
    <property type="entry name" value="VOC_core"/>
</dbReference>
<dbReference type="PROSITE" id="PS51819">
    <property type="entry name" value="VOC"/>
    <property type="match status" value="1"/>
</dbReference>
<feature type="domain" description="VOC" evidence="1">
    <location>
        <begin position="15"/>
        <end position="135"/>
    </location>
</feature>
<proteinExistence type="predicted"/>
<reference evidence="2 3" key="1">
    <citation type="submission" date="2015-01" db="EMBL/GenBank/DDBJ databases">
        <title>The Genome Sequence of Fonsecaea multimorphosa CBS 102226.</title>
        <authorList>
            <consortium name="The Broad Institute Genomics Platform"/>
            <person name="Cuomo C."/>
            <person name="de Hoog S."/>
            <person name="Gorbushina A."/>
            <person name="Stielow B."/>
            <person name="Teixiera M."/>
            <person name="Abouelleil A."/>
            <person name="Chapman S.B."/>
            <person name="Priest M."/>
            <person name="Young S.K."/>
            <person name="Wortman J."/>
            <person name="Nusbaum C."/>
            <person name="Birren B."/>
        </authorList>
    </citation>
    <scope>NUCLEOTIDE SEQUENCE [LARGE SCALE GENOMIC DNA]</scope>
    <source>
        <strain evidence="2 3">CBS 102226</strain>
    </source>
</reference>
<dbReference type="VEuPathDB" id="FungiDB:Z520_04351"/>
<keyword evidence="3" id="KW-1185">Reference proteome</keyword>
<evidence type="ECO:0000313" key="3">
    <source>
        <dbReference type="Proteomes" id="UP000053411"/>
    </source>
</evidence>
<dbReference type="Pfam" id="PF00903">
    <property type="entry name" value="Glyoxalase"/>
    <property type="match status" value="1"/>
</dbReference>
<dbReference type="EMBL" id="KN848068">
    <property type="protein sequence ID" value="KIX99715.1"/>
    <property type="molecule type" value="Genomic_DNA"/>
</dbReference>
<dbReference type="InterPro" id="IPR029068">
    <property type="entry name" value="Glyas_Bleomycin-R_OHBP_Dase"/>
</dbReference>
<accession>A0A0D2HCU1</accession>
<dbReference type="GeneID" id="27710097"/>
<dbReference type="Proteomes" id="UP000053411">
    <property type="component" value="Unassembled WGS sequence"/>
</dbReference>
<dbReference type="AlphaFoldDB" id="A0A0D2HCU1"/>
<dbReference type="OrthoDB" id="5371818at2759"/>
<dbReference type="Gene3D" id="3.10.180.10">
    <property type="entry name" value="2,3-Dihydroxybiphenyl 1,2-Dioxygenase, domain 1"/>
    <property type="match status" value="1"/>
</dbReference>
<dbReference type="SUPFAM" id="SSF54593">
    <property type="entry name" value="Glyoxalase/Bleomycin resistance protein/Dihydroxybiphenyl dioxygenase"/>
    <property type="match status" value="1"/>
</dbReference>
<organism evidence="2 3">
    <name type="scientific">Fonsecaea multimorphosa CBS 102226</name>
    <dbReference type="NCBI Taxonomy" id="1442371"/>
    <lineage>
        <taxon>Eukaryota</taxon>
        <taxon>Fungi</taxon>
        <taxon>Dikarya</taxon>
        <taxon>Ascomycota</taxon>
        <taxon>Pezizomycotina</taxon>
        <taxon>Eurotiomycetes</taxon>
        <taxon>Chaetothyriomycetidae</taxon>
        <taxon>Chaetothyriales</taxon>
        <taxon>Herpotrichiellaceae</taxon>
        <taxon>Fonsecaea</taxon>
    </lineage>
</organism>
<dbReference type="InterPro" id="IPR004360">
    <property type="entry name" value="Glyas_Fos-R_dOase_dom"/>
</dbReference>
<evidence type="ECO:0000259" key="1">
    <source>
        <dbReference type="PROSITE" id="PS51819"/>
    </source>
</evidence>
<dbReference type="RefSeq" id="XP_016633838.1">
    <property type="nucleotide sequence ID" value="XM_016774858.1"/>
</dbReference>
<sequence length="198" mass="22917">MATTQRPYNVLSPWKLAHIVLRTARFTEMVDFYKRFLGAEVEFENDRACFLRYDDEHHRLGIITYDGLTDDIGRRAAEPGLEHIAFTFHNLNDLVTVWEQRKALGIEPVWCVNHGATTSMYYADPDGNKLESQVDNFDDPDEQRRFLTSTTFRENPVGTDFDPEELKRRVNSGEDHASIKRRIEIGPRPFPTMVGARP</sequence>